<proteinExistence type="predicted"/>
<dbReference type="AlphaFoldDB" id="A0A1B2DIN6"/>
<feature type="compositionally biased region" description="Gly residues" evidence="1">
    <location>
        <begin position="723"/>
        <end position="735"/>
    </location>
</feature>
<feature type="transmembrane region" description="Helical" evidence="2">
    <location>
        <begin position="557"/>
        <end position="580"/>
    </location>
</feature>
<keyword evidence="2" id="KW-0472">Membrane</keyword>
<feature type="transmembrane region" description="Helical" evidence="2">
    <location>
        <begin position="525"/>
        <end position="551"/>
    </location>
</feature>
<gene>
    <name evidence="3" type="ORF">BBD42_14695</name>
</gene>
<evidence type="ECO:0008006" key="4">
    <source>
        <dbReference type="Google" id="ProtNLM"/>
    </source>
</evidence>
<keyword evidence="2" id="KW-0812">Transmembrane</keyword>
<feature type="region of interest" description="Disordered" evidence="1">
    <location>
        <begin position="716"/>
        <end position="735"/>
    </location>
</feature>
<dbReference type="EMBL" id="CP016808">
    <property type="protein sequence ID" value="ANY67582.1"/>
    <property type="molecule type" value="Genomic_DNA"/>
</dbReference>
<evidence type="ECO:0000313" key="3">
    <source>
        <dbReference type="EMBL" id="ANY67582.1"/>
    </source>
</evidence>
<protein>
    <recommendedName>
        <fullName evidence="4">Phage tail tape measure protein</fullName>
    </recommendedName>
</protein>
<reference evidence="3" key="1">
    <citation type="submission" date="2016-08" db="EMBL/GenBank/DDBJ databases">
        <title>Complete Genome Seqeunce of Paenibacillus sp. BIHB 4019 from tea rhizoplane.</title>
        <authorList>
            <person name="Thakur R."/>
            <person name="Swarnkar M.K."/>
            <person name="Gulati A."/>
        </authorList>
    </citation>
    <scope>NUCLEOTIDE SEQUENCE [LARGE SCALE GENOMIC DNA]</scope>
    <source>
        <strain evidence="3">BIHB4019</strain>
    </source>
</reference>
<evidence type="ECO:0000256" key="1">
    <source>
        <dbReference type="SAM" id="MobiDB-lite"/>
    </source>
</evidence>
<keyword evidence="2" id="KW-1133">Transmembrane helix</keyword>
<accession>A0A1B2DIN6</accession>
<feature type="transmembrane region" description="Helical" evidence="2">
    <location>
        <begin position="457"/>
        <end position="483"/>
    </location>
</feature>
<sequence length="826" mass="88369">MAGTINLDASAAAGAVKMLDQLKNTLLFMAQTSAASTQQMMAATSEFNKLNKTMNEMSRVVSTLGKTLSSFNATAAKSSGSGMSGLGGMLKGVSGPKLSLDGLLLAPLRDAGNALNLKLQNMGQIVQKGAEKLFEIPKVAGAISKMKDVGQALTWEFESKFVLPLKYIGSKLQGPLDKMFIKPLENARNTLQEPINKMFINPLGKLGKVLKIPLQDLIVTPLNEIKAATKIPVDDSFLAPFRSIKTELLKLASELAAISLKGALNERTQKDMLIARTGSTEKGTAIFEAVREQSISAGIDPSEAIKNTMNLLPMAENMEQFTKMTSMAMQLAAFDTNGGGTARSSEAIKSAMNGDTTLLMRQYGISSEAAQGFDPQEYINNGDMDGFLTSLNQVFENANLGKAELDIVYSSPQSQLDTIVNSLKTSLAGAGMGALDVLTPLIGRIMEAFNSGQLQGFFDILGAGLSFAAELFVMLGDAALWVVTNIITYWPAIAAMLLTAAVFLLPTMILGLYNMLLPLYMQIAGWLMLNLPILAVILVVGLLVAAVIAFGGTVGDIVGFVVGTFYAMLANINNIIALFWNAIVTYVEFIANLFIDPFYAFKNLVYNILKGVMGYFGTVINGFIDGINWVLEKINSLTGTELKIISKFDNDSLEKFKPTSDKDVKDFSNNRMKNMDLGDSFKTGFDVGSNMTKSMTDKLGDFSTDLGGGFTQPKTVETPGGTDIPGGNNGAGAAGMGAGMTPDIANVNKVDEVGKVNDTVDIASEDLKTMRELAEMKNIQNFVSLQPTVSVQTGDINNGTDIDTIIGRIERSLNEQIASSAEGVYA</sequence>
<dbReference type="RefSeq" id="WP_099518768.1">
    <property type="nucleotide sequence ID" value="NZ_CP016808.1"/>
</dbReference>
<feature type="transmembrane region" description="Helical" evidence="2">
    <location>
        <begin position="489"/>
        <end position="513"/>
    </location>
</feature>
<evidence type="ECO:0000256" key="2">
    <source>
        <dbReference type="SAM" id="Phobius"/>
    </source>
</evidence>
<organism evidence="3">
    <name type="scientific">Paenibacillus sp. BIHB 4019</name>
    <dbReference type="NCBI Taxonomy" id="1870819"/>
    <lineage>
        <taxon>Bacteria</taxon>
        <taxon>Bacillati</taxon>
        <taxon>Bacillota</taxon>
        <taxon>Bacilli</taxon>
        <taxon>Bacillales</taxon>
        <taxon>Paenibacillaceae</taxon>
        <taxon>Paenibacillus</taxon>
    </lineage>
</organism>
<name>A0A1B2DIN6_9BACL</name>